<evidence type="ECO:0000313" key="2">
    <source>
        <dbReference type="Proteomes" id="UP000070163"/>
    </source>
</evidence>
<dbReference type="SUPFAM" id="SSF46689">
    <property type="entry name" value="Homeodomain-like"/>
    <property type="match status" value="1"/>
</dbReference>
<proteinExistence type="predicted"/>
<dbReference type="Proteomes" id="UP000070163">
    <property type="component" value="Unassembled WGS sequence"/>
</dbReference>
<evidence type="ECO:0000313" key="1">
    <source>
        <dbReference type="EMBL" id="KXA91726.1"/>
    </source>
</evidence>
<protein>
    <recommendedName>
        <fullName evidence="3">HTH cro/C1-type domain-containing protein</fullName>
    </recommendedName>
</protein>
<name>A0A133UC12_9EURY</name>
<accession>A0A133UC12</accession>
<organism evidence="1 2">
    <name type="scientific">candidate division MSBL1 archaeon SCGC-AAA259A05</name>
    <dbReference type="NCBI Taxonomy" id="1698259"/>
    <lineage>
        <taxon>Archaea</taxon>
        <taxon>Methanobacteriati</taxon>
        <taxon>Methanobacteriota</taxon>
        <taxon>candidate division MSBL1</taxon>
    </lineage>
</organism>
<evidence type="ECO:0008006" key="3">
    <source>
        <dbReference type="Google" id="ProtNLM"/>
    </source>
</evidence>
<reference evidence="1 2" key="1">
    <citation type="journal article" date="2016" name="Sci. Rep.">
        <title>Metabolic traits of an uncultured archaeal lineage -MSBL1- from brine pools of the Red Sea.</title>
        <authorList>
            <person name="Mwirichia R."/>
            <person name="Alam I."/>
            <person name="Rashid M."/>
            <person name="Vinu M."/>
            <person name="Ba-Alawi W."/>
            <person name="Anthony Kamau A."/>
            <person name="Kamanda Ngugi D."/>
            <person name="Goker M."/>
            <person name="Klenk H.P."/>
            <person name="Bajic V."/>
            <person name="Stingl U."/>
        </authorList>
    </citation>
    <scope>NUCLEOTIDE SEQUENCE [LARGE SCALE GENOMIC DNA]</scope>
    <source>
        <strain evidence="1">SCGC-AAA259A05</strain>
    </source>
</reference>
<gene>
    <name evidence="1" type="ORF">AKJ57_00110</name>
</gene>
<dbReference type="AlphaFoldDB" id="A0A133UC12"/>
<dbReference type="InterPro" id="IPR009057">
    <property type="entry name" value="Homeodomain-like_sf"/>
</dbReference>
<sequence length="94" mass="11123">MESRIDGLSEFISRRGRMKILTALLEEAQTPAEVARRLNITRNAVYGWINESDRHPSNEHVHEMLKILNDENEKKFREILVEELQIFQELISKF</sequence>
<comment type="caution">
    <text evidence="1">The sequence shown here is derived from an EMBL/GenBank/DDBJ whole genome shotgun (WGS) entry which is preliminary data.</text>
</comment>
<dbReference type="EMBL" id="LHXJ01000001">
    <property type="protein sequence ID" value="KXA91726.1"/>
    <property type="molecule type" value="Genomic_DNA"/>
</dbReference>
<keyword evidence="2" id="KW-1185">Reference proteome</keyword>
<dbReference type="Pfam" id="PF13384">
    <property type="entry name" value="HTH_23"/>
    <property type="match status" value="1"/>
</dbReference>